<protein>
    <submittedName>
        <fullName evidence="1">Uncharacterized protein</fullName>
    </submittedName>
</protein>
<dbReference type="Proteomes" id="UP000186922">
    <property type="component" value="Unassembled WGS sequence"/>
</dbReference>
<keyword evidence="2" id="KW-1185">Reference proteome</keyword>
<name>A0A1D1UM06_RAMVA</name>
<dbReference type="AlphaFoldDB" id="A0A1D1UM06"/>
<evidence type="ECO:0000313" key="1">
    <source>
        <dbReference type="EMBL" id="GAU90471.1"/>
    </source>
</evidence>
<comment type="caution">
    <text evidence="1">The sequence shown here is derived from an EMBL/GenBank/DDBJ whole genome shotgun (WGS) entry which is preliminary data.</text>
</comment>
<accession>A0A1D1UM06</accession>
<evidence type="ECO:0000313" key="2">
    <source>
        <dbReference type="Proteomes" id="UP000186922"/>
    </source>
</evidence>
<dbReference type="EMBL" id="BDGG01000001">
    <property type="protein sequence ID" value="GAU90471.1"/>
    <property type="molecule type" value="Genomic_DNA"/>
</dbReference>
<dbReference type="OrthoDB" id="10201534at2759"/>
<proteinExistence type="predicted"/>
<sequence length="213" mass="24299">MNLYFVILLCASFSCLVMIFVSYRDFRKTPYPVETKSCDVMFTGGYFSFPGLGLANLWNPRDCDLIFRESINESASCMKTRSLHLKKSTHIVLLGDSRLRQLRDGLIYQLSGIEHDFYVNRGVADDSRLYKAHESTVTEIEKAAVRVEYFWLTEMDAGNGLLTKFLGRVENLTVPPDIILVGGGLWMIRACTEAHRKQLDCALEFKRFPCTTV</sequence>
<reference evidence="1 2" key="1">
    <citation type="journal article" date="2016" name="Nat. Commun.">
        <title>Extremotolerant tardigrade genome and improved radiotolerance of human cultured cells by tardigrade-unique protein.</title>
        <authorList>
            <person name="Hashimoto T."/>
            <person name="Horikawa D.D."/>
            <person name="Saito Y."/>
            <person name="Kuwahara H."/>
            <person name="Kozuka-Hata H."/>
            <person name="Shin-I T."/>
            <person name="Minakuchi Y."/>
            <person name="Ohishi K."/>
            <person name="Motoyama A."/>
            <person name="Aizu T."/>
            <person name="Enomoto A."/>
            <person name="Kondo K."/>
            <person name="Tanaka S."/>
            <person name="Hara Y."/>
            <person name="Koshikawa S."/>
            <person name="Sagara H."/>
            <person name="Miura T."/>
            <person name="Yokobori S."/>
            <person name="Miyagawa K."/>
            <person name="Suzuki Y."/>
            <person name="Kubo T."/>
            <person name="Oyama M."/>
            <person name="Kohara Y."/>
            <person name="Fujiyama A."/>
            <person name="Arakawa K."/>
            <person name="Katayama T."/>
            <person name="Toyoda A."/>
            <person name="Kunieda T."/>
        </authorList>
    </citation>
    <scope>NUCLEOTIDE SEQUENCE [LARGE SCALE GENOMIC DNA]</scope>
    <source>
        <strain evidence="1 2">YOKOZUNA-1</strain>
    </source>
</reference>
<organism evidence="1 2">
    <name type="scientific">Ramazzottius varieornatus</name>
    <name type="common">Water bear</name>
    <name type="synonym">Tardigrade</name>
    <dbReference type="NCBI Taxonomy" id="947166"/>
    <lineage>
        <taxon>Eukaryota</taxon>
        <taxon>Metazoa</taxon>
        <taxon>Ecdysozoa</taxon>
        <taxon>Tardigrada</taxon>
        <taxon>Eutardigrada</taxon>
        <taxon>Parachela</taxon>
        <taxon>Hypsibioidea</taxon>
        <taxon>Ramazzottiidae</taxon>
        <taxon>Ramazzottius</taxon>
    </lineage>
</organism>
<gene>
    <name evidence="1" type="primary">RvY_02880-1</name>
    <name evidence="1" type="synonym">RvY_02880.1</name>
    <name evidence="1" type="ORF">RvY_02880</name>
</gene>